<evidence type="ECO:0000256" key="1">
    <source>
        <dbReference type="SAM" id="MobiDB-lite"/>
    </source>
</evidence>
<accession>A0A7S3RYC2</accession>
<feature type="region of interest" description="Disordered" evidence="1">
    <location>
        <begin position="107"/>
        <end position="127"/>
    </location>
</feature>
<feature type="region of interest" description="Disordered" evidence="1">
    <location>
        <begin position="53"/>
        <end position="87"/>
    </location>
</feature>
<gene>
    <name evidence="2" type="ORF">EHUX00137_LOCUS10021</name>
</gene>
<dbReference type="AlphaFoldDB" id="A0A7S3RYC2"/>
<feature type="compositionally biased region" description="Polar residues" evidence="1">
    <location>
        <begin position="114"/>
        <end position="127"/>
    </location>
</feature>
<protein>
    <submittedName>
        <fullName evidence="2">Uncharacterized protein</fullName>
    </submittedName>
</protein>
<reference evidence="2" key="1">
    <citation type="submission" date="2021-01" db="EMBL/GenBank/DDBJ databases">
        <authorList>
            <person name="Corre E."/>
            <person name="Pelletier E."/>
            <person name="Niang G."/>
            <person name="Scheremetjew M."/>
            <person name="Finn R."/>
            <person name="Kale V."/>
            <person name="Holt S."/>
            <person name="Cochrane G."/>
            <person name="Meng A."/>
            <person name="Brown T."/>
            <person name="Cohen L."/>
        </authorList>
    </citation>
    <scope>NUCLEOTIDE SEQUENCE</scope>
    <source>
        <strain evidence="2">379</strain>
    </source>
</reference>
<proteinExistence type="predicted"/>
<sequence length="127" mass="13352">MNMKRARAAEIQPLQSHARTAVIVPAASVFPPSRSTTRPMGLHAAYSSTQTARESCSCTTAAPPGRSTRGRGPLTRLPCRSMRQTKDASTAGTLAAWQYASHGMPRLRAAPHGSTRSCTSTSLASGA</sequence>
<organism evidence="2">
    <name type="scientific">Emiliania huxleyi</name>
    <name type="common">Coccolithophore</name>
    <name type="synonym">Pontosphaera huxleyi</name>
    <dbReference type="NCBI Taxonomy" id="2903"/>
    <lineage>
        <taxon>Eukaryota</taxon>
        <taxon>Haptista</taxon>
        <taxon>Haptophyta</taxon>
        <taxon>Prymnesiophyceae</taxon>
        <taxon>Isochrysidales</taxon>
        <taxon>Noelaerhabdaceae</taxon>
        <taxon>Emiliania</taxon>
    </lineage>
</organism>
<name>A0A7S3RYC2_EMIHU</name>
<dbReference type="EMBL" id="HBIR01013616">
    <property type="protein sequence ID" value="CAE0537972.1"/>
    <property type="molecule type" value="Transcribed_RNA"/>
</dbReference>
<evidence type="ECO:0000313" key="2">
    <source>
        <dbReference type="EMBL" id="CAE0537972.1"/>
    </source>
</evidence>